<reference evidence="1" key="1">
    <citation type="submission" date="2022-12" db="EMBL/GenBank/DDBJ databases">
        <authorList>
            <person name="Petersen C."/>
        </authorList>
    </citation>
    <scope>NUCLEOTIDE SEQUENCE</scope>
    <source>
        <strain evidence="1">IBT 17660</strain>
    </source>
</reference>
<evidence type="ECO:0000313" key="2">
    <source>
        <dbReference type="Proteomes" id="UP001147760"/>
    </source>
</evidence>
<gene>
    <name evidence="1" type="ORF">N7530_006026</name>
</gene>
<keyword evidence="2" id="KW-1185">Reference proteome</keyword>
<protein>
    <submittedName>
        <fullName evidence="1">Uncharacterized protein</fullName>
    </submittedName>
</protein>
<accession>A0A9X0BS91</accession>
<proteinExistence type="predicted"/>
<name>A0A9X0BS91_9EURO</name>
<dbReference type="OrthoDB" id="62952at2759"/>
<dbReference type="AlphaFoldDB" id="A0A9X0BS91"/>
<dbReference type="Proteomes" id="UP001147760">
    <property type="component" value="Unassembled WGS sequence"/>
</dbReference>
<organism evidence="1 2">
    <name type="scientific">Penicillium desertorum</name>
    <dbReference type="NCBI Taxonomy" id="1303715"/>
    <lineage>
        <taxon>Eukaryota</taxon>
        <taxon>Fungi</taxon>
        <taxon>Dikarya</taxon>
        <taxon>Ascomycota</taxon>
        <taxon>Pezizomycotina</taxon>
        <taxon>Eurotiomycetes</taxon>
        <taxon>Eurotiomycetidae</taxon>
        <taxon>Eurotiales</taxon>
        <taxon>Aspergillaceae</taxon>
        <taxon>Penicillium</taxon>
    </lineage>
</organism>
<sequence length="118" mass="13936">MLIAAPESTNTMENWVDSFDSPSICARALALIDARFRAISSLQEIVIEVYEEGPSTYIRKKMESHRWILKVVEPVEVEEWDVDRSWDDFEDDEYLYDNDDDDDYDIDNDSDFWRRAAD</sequence>
<reference evidence="1" key="2">
    <citation type="journal article" date="2023" name="IMA Fungus">
        <title>Comparative genomic study of the Penicillium genus elucidates a diverse pangenome and 15 lateral gene transfer events.</title>
        <authorList>
            <person name="Petersen C."/>
            <person name="Sorensen T."/>
            <person name="Nielsen M.R."/>
            <person name="Sondergaard T.E."/>
            <person name="Sorensen J.L."/>
            <person name="Fitzpatrick D.A."/>
            <person name="Frisvad J.C."/>
            <person name="Nielsen K.L."/>
        </authorList>
    </citation>
    <scope>NUCLEOTIDE SEQUENCE</scope>
    <source>
        <strain evidence="1">IBT 17660</strain>
    </source>
</reference>
<dbReference type="EMBL" id="JAPWDO010000003">
    <property type="protein sequence ID" value="KAJ5480517.1"/>
    <property type="molecule type" value="Genomic_DNA"/>
</dbReference>
<comment type="caution">
    <text evidence="1">The sequence shown here is derived from an EMBL/GenBank/DDBJ whole genome shotgun (WGS) entry which is preliminary data.</text>
</comment>
<evidence type="ECO:0000313" key="1">
    <source>
        <dbReference type="EMBL" id="KAJ5480517.1"/>
    </source>
</evidence>